<dbReference type="PANTHER" id="PTHR33607">
    <property type="entry name" value="ENDONUCLEASE-1"/>
    <property type="match status" value="1"/>
</dbReference>
<keyword evidence="5" id="KW-1185">Reference proteome</keyword>
<dbReference type="EMBL" id="BAABKG010000003">
    <property type="protein sequence ID" value="GAA5151220.1"/>
    <property type="molecule type" value="Genomic_DNA"/>
</dbReference>
<keyword evidence="4" id="KW-0255">Endonuclease</keyword>
<protein>
    <submittedName>
        <fullName evidence="4">Endonuclease I family protein</fullName>
    </submittedName>
</protein>
<evidence type="ECO:0000313" key="4">
    <source>
        <dbReference type="EMBL" id="GAA5151220.1"/>
    </source>
</evidence>
<feature type="region of interest" description="Disordered" evidence="3">
    <location>
        <begin position="129"/>
        <end position="159"/>
    </location>
</feature>
<feature type="region of interest" description="Disordered" evidence="3">
    <location>
        <begin position="1"/>
        <end position="21"/>
    </location>
</feature>
<evidence type="ECO:0000256" key="3">
    <source>
        <dbReference type="SAM" id="MobiDB-lite"/>
    </source>
</evidence>
<accession>A0ABP9PS32</accession>
<proteinExistence type="predicted"/>
<keyword evidence="1" id="KW-0540">Nuclease</keyword>
<evidence type="ECO:0000313" key="5">
    <source>
        <dbReference type="Proteomes" id="UP001500221"/>
    </source>
</evidence>
<name>A0ABP9PS32_9ACTN</name>
<evidence type="ECO:0000256" key="1">
    <source>
        <dbReference type="ARBA" id="ARBA00022722"/>
    </source>
</evidence>
<dbReference type="InterPro" id="IPR044925">
    <property type="entry name" value="His-Me_finger_sf"/>
</dbReference>
<keyword evidence="2" id="KW-0378">Hydrolase</keyword>
<gene>
    <name evidence="4" type="ORF">GCM10023340_29740</name>
</gene>
<sequence length="244" mass="26192">MLALAPAGPTSPASAEPPAGYYDSAEGLTGAALEAELHDIVSAGVTTLTYSEVWDGLQQTDADPDDPSSVVLFYQGTAHPASDHGGGVDQWNREHLWAQSHGDFGTSPGPGTDLHHLRPTDVTVNSARGNLDFDEGGTENAEAPGNYRDGDSWEPRDADKGDVARAILYMSMRYEGDDGWPDLEVDDATGGSGPRHGRLSTLLGWNAADPPSAFEQHRNDVVFELQGNRNPFIDHPEWADEIWG</sequence>
<dbReference type="Proteomes" id="UP001500221">
    <property type="component" value="Unassembled WGS sequence"/>
</dbReference>
<dbReference type="GO" id="GO:0004519">
    <property type="term" value="F:endonuclease activity"/>
    <property type="evidence" value="ECO:0007669"/>
    <property type="project" value="UniProtKB-KW"/>
</dbReference>
<reference evidence="5" key="1">
    <citation type="journal article" date="2019" name="Int. J. Syst. Evol. Microbiol.">
        <title>The Global Catalogue of Microorganisms (GCM) 10K type strain sequencing project: providing services to taxonomists for standard genome sequencing and annotation.</title>
        <authorList>
            <consortium name="The Broad Institute Genomics Platform"/>
            <consortium name="The Broad Institute Genome Sequencing Center for Infectious Disease"/>
            <person name="Wu L."/>
            <person name="Ma J."/>
        </authorList>
    </citation>
    <scope>NUCLEOTIDE SEQUENCE [LARGE SCALE GENOMIC DNA]</scope>
    <source>
        <strain evidence="5">JCM 18459</strain>
    </source>
</reference>
<evidence type="ECO:0000256" key="2">
    <source>
        <dbReference type="ARBA" id="ARBA00022801"/>
    </source>
</evidence>
<dbReference type="InterPro" id="IPR007346">
    <property type="entry name" value="Endonuclease-I"/>
</dbReference>
<dbReference type="Pfam" id="PF04231">
    <property type="entry name" value="Endonuclease_1"/>
    <property type="match status" value="1"/>
</dbReference>
<comment type="caution">
    <text evidence="4">The sequence shown here is derived from an EMBL/GenBank/DDBJ whole genome shotgun (WGS) entry which is preliminary data.</text>
</comment>
<dbReference type="SUPFAM" id="SSF54060">
    <property type="entry name" value="His-Me finger endonucleases"/>
    <property type="match status" value="1"/>
</dbReference>
<organism evidence="4 5">
    <name type="scientific">Nocardioides marinquilinus</name>
    <dbReference type="NCBI Taxonomy" id="1210400"/>
    <lineage>
        <taxon>Bacteria</taxon>
        <taxon>Bacillati</taxon>
        <taxon>Actinomycetota</taxon>
        <taxon>Actinomycetes</taxon>
        <taxon>Propionibacteriales</taxon>
        <taxon>Nocardioidaceae</taxon>
        <taxon>Nocardioides</taxon>
    </lineage>
</organism>
<feature type="compositionally biased region" description="Basic and acidic residues" evidence="3">
    <location>
        <begin position="148"/>
        <end position="159"/>
    </location>
</feature>
<dbReference type="PANTHER" id="PTHR33607:SF2">
    <property type="entry name" value="ENDONUCLEASE-1"/>
    <property type="match status" value="1"/>
</dbReference>